<dbReference type="InterPro" id="IPR014284">
    <property type="entry name" value="RNA_pol_sigma-70_dom"/>
</dbReference>
<dbReference type="InterPro" id="IPR013325">
    <property type="entry name" value="RNA_pol_sigma_r2"/>
</dbReference>
<gene>
    <name evidence="8" type="primary">sigD_3</name>
    <name evidence="8" type="ORF">Pla163_36140</name>
</gene>
<dbReference type="InterPro" id="IPR000943">
    <property type="entry name" value="RNA_pol_sigma70"/>
</dbReference>
<dbReference type="Proteomes" id="UP000319342">
    <property type="component" value="Chromosome"/>
</dbReference>
<dbReference type="OrthoDB" id="9799825at2"/>
<dbReference type="EMBL" id="CP036290">
    <property type="protein sequence ID" value="QDU86463.1"/>
    <property type="molecule type" value="Genomic_DNA"/>
</dbReference>
<dbReference type="SUPFAM" id="SSF88659">
    <property type="entry name" value="Sigma3 and sigma4 domains of RNA polymerase sigma factors"/>
    <property type="match status" value="2"/>
</dbReference>
<dbReference type="GO" id="GO:0003899">
    <property type="term" value="F:DNA-directed RNA polymerase activity"/>
    <property type="evidence" value="ECO:0007669"/>
    <property type="project" value="InterPro"/>
</dbReference>
<evidence type="ECO:0000256" key="2">
    <source>
        <dbReference type="ARBA" id="ARBA00023082"/>
    </source>
</evidence>
<organism evidence="8 9">
    <name type="scientific">Rohdeia mirabilis</name>
    <dbReference type="NCBI Taxonomy" id="2528008"/>
    <lineage>
        <taxon>Bacteria</taxon>
        <taxon>Pseudomonadati</taxon>
        <taxon>Planctomycetota</taxon>
        <taxon>Planctomycetia</taxon>
        <taxon>Planctomycetia incertae sedis</taxon>
        <taxon>Rohdeia</taxon>
    </lineage>
</organism>
<evidence type="ECO:0000259" key="5">
    <source>
        <dbReference type="Pfam" id="PF04539"/>
    </source>
</evidence>
<keyword evidence="9" id="KW-1185">Reference proteome</keyword>
<dbReference type="SUPFAM" id="SSF88946">
    <property type="entry name" value="Sigma2 domain of RNA polymerase sigma factors"/>
    <property type="match status" value="1"/>
</dbReference>
<dbReference type="GO" id="GO:0003677">
    <property type="term" value="F:DNA binding"/>
    <property type="evidence" value="ECO:0007669"/>
    <property type="project" value="UniProtKB-KW"/>
</dbReference>
<evidence type="ECO:0000256" key="1">
    <source>
        <dbReference type="ARBA" id="ARBA00023015"/>
    </source>
</evidence>
<evidence type="ECO:0000313" key="9">
    <source>
        <dbReference type="Proteomes" id="UP000319342"/>
    </source>
</evidence>
<dbReference type="PRINTS" id="PR00046">
    <property type="entry name" value="SIGMA70FCT"/>
</dbReference>
<dbReference type="Gene3D" id="1.20.140.160">
    <property type="match status" value="1"/>
</dbReference>
<dbReference type="Gene3D" id="1.10.1740.10">
    <property type="match status" value="1"/>
</dbReference>
<dbReference type="InterPro" id="IPR007624">
    <property type="entry name" value="RNA_pol_sigma70_r3"/>
</dbReference>
<dbReference type="InterPro" id="IPR013324">
    <property type="entry name" value="RNA_pol_sigma_r3/r4-like"/>
</dbReference>
<accession>A0A518D4S6</accession>
<dbReference type="InterPro" id="IPR007627">
    <property type="entry name" value="RNA_pol_sigma70_r2"/>
</dbReference>
<dbReference type="Pfam" id="PF04545">
    <property type="entry name" value="Sigma70_r4"/>
    <property type="match status" value="1"/>
</dbReference>
<dbReference type="PANTHER" id="PTHR30385:SF7">
    <property type="entry name" value="RNA POLYMERASE SIGMA FACTOR FLIA"/>
    <property type="match status" value="1"/>
</dbReference>
<feature type="domain" description="RNA polymerase sigma-70 region 4" evidence="7">
    <location>
        <begin position="184"/>
        <end position="231"/>
    </location>
</feature>
<dbReference type="NCBIfam" id="TIGR02937">
    <property type="entry name" value="sigma70-ECF"/>
    <property type="match status" value="1"/>
</dbReference>
<keyword evidence="1" id="KW-0805">Transcription regulation</keyword>
<evidence type="ECO:0000259" key="6">
    <source>
        <dbReference type="Pfam" id="PF04542"/>
    </source>
</evidence>
<dbReference type="CDD" id="cd06171">
    <property type="entry name" value="Sigma70_r4"/>
    <property type="match status" value="1"/>
</dbReference>
<reference evidence="8 9" key="1">
    <citation type="submission" date="2019-02" db="EMBL/GenBank/DDBJ databases">
        <title>Deep-cultivation of Planctomycetes and their phenomic and genomic characterization uncovers novel biology.</title>
        <authorList>
            <person name="Wiegand S."/>
            <person name="Jogler M."/>
            <person name="Boedeker C."/>
            <person name="Pinto D."/>
            <person name="Vollmers J."/>
            <person name="Rivas-Marin E."/>
            <person name="Kohn T."/>
            <person name="Peeters S.H."/>
            <person name="Heuer A."/>
            <person name="Rast P."/>
            <person name="Oberbeckmann S."/>
            <person name="Bunk B."/>
            <person name="Jeske O."/>
            <person name="Meyerdierks A."/>
            <person name="Storesund J.E."/>
            <person name="Kallscheuer N."/>
            <person name="Luecker S."/>
            <person name="Lage O.M."/>
            <person name="Pohl T."/>
            <person name="Merkel B.J."/>
            <person name="Hornburger P."/>
            <person name="Mueller R.-W."/>
            <person name="Bruemmer F."/>
            <person name="Labrenz M."/>
            <person name="Spormann A.M."/>
            <person name="Op den Camp H."/>
            <person name="Overmann J."/>
            <person name="Amann R."/>
            <person name="Jetten M.S.M."/>
            <person name="Mascher T."/>
            <person name="Medema M.H."/>
            <person name="Devos D.P."/>
            <person name="Kaster A.-K."/>
            <person name="Ovreas L."/>
            <person name="Rohde M."/>
            <person name="Galperin M.Y."/>
            <person name="Jogler C."/>
        </authorList>
    </citation>
    <scope>NUCLEOTIDE SEQUENCE [LARGE SCALE GENOMIC DNA]</scope>
    <source>
        <strain evidence="8 9">Pla163</strain>
    </source>
</reference>
<feature type="domain" description="RNA polymerase sigma-70 region 2" evidence="6">
    <location>
        <begin position="18"/>
        <end position="89"/>
    </location>
</feature>
<proteinExistence type="predicted"/>
<dbReference type="InterPro" id="IPR012845">
    <property type="entry name" value="RNA_pol_sigma_FliA_WhiG"/>
</dbReference>
<dbReference type="PIRSF" id="PIRSF000770">
    <property type="entry name" value="RNA_pol_sigma-SigE/K"/>
    <property type="match status" value="1"/>
</dbReference>
<keyword evidence="4" id="KW-0804">Transcription</keyword>
<dbReference type="AlphaFoldDB" id="A0A518D4S6"/>
<protein>
    <submittedName>
        <fullName evidence="8">RNA polymerase sigma-D factor</fullName>
    </submittedName>
</protein>
<name>A0A518D4S6_9BACT</name>
<sequence length="242" mass="26830">MNAYSPSPLLSEQDREQLILEHVPLLHHIVGRMAVDLPARIDRDDLVGYGMLGLIGAADGFDPGRGLQFSTFAYPRIRGAILDELRKQDFLPRGRREKVRELDKIVRSLEQSTGEAPSPELIAHSMDTTLEEVDEILLSARASSIVSLDDGPSEGLSQLLGDPSCADPVESAEWLEMKELLVDAIDELPETEKTVITLYYAEGLLLREIGQLLEVTESRVSQIHSRALYRLNQRLSSSADIG</sequence>
<dbReference type="Pfam" id="PF04539">
    <property type="entry name" value="Sigma70_r3"/>
    <property type="match status" value="1"/>
</dbReference>
<evidence type="ECO:0000313" key="8">
    <source>
        <dbReference type="EMBL" id="QDU86463.1"/>
    </source>
</evidence>
<dbReference type="GO" id="GO:0016987">
    <property type="term" value="F:sigma factor activity"/>
    <property type="evidence" value="ECO:0007669"/>
    <property type="project" value="UniProtKB-KW"/>
</dbReference>
<evidence type="ECO:0000256" key="4">
    <source>
        <dbReference type="ARBA" id="ARBA00023163"/>
    </source>
</evidence>
<evidence type="ECO:0000256" key="3">
    <source>
        <dbReference type="ARBA" id="ARBA00023125"/>
    </source>
</evidence>
<dbReference type="NCBIfam" id="NF005413">
    <property type="entry name" value="PRK06986.1"/>
    <property type="match status" value="1"/>
</dbReference>
<keyword evidence="2" id="KW-0731">Sigma factor</keyword>
<evidence type="ECO:0000259" key="7">
    <source>
        <dbReference type="Pfam" id="PF04545"/>
    </source>
</evidence>
<dbReference type="NCBIfam" id="TIGR02479">
    <property type="entry name" value="FliA_WhiG"/>
    <property type="match status" value="1"/>
</dbReference>
<dbReference type="RefSeq" id="WP_145191730.1">
    <property type="nucleotide sequence ID" value="NZ_CP036290.1"/>
</dbReference>
<dbReference type="Pfam" id="PF04542">
    <property type="entry name" value="Sigma70_r2"/>
    <property type="match status" value="1"/>
</dbReference>
<dbReference type="PANTHER" id="PTHR30385">
    <property type="entry name" value="SIGMA FACTOR F FLAGELLAR"/>
    <property type="match status" value="1"/>
</dbReference>
<keyword evidence="3" id="KW-0238">DNA-binding</keyword>
<dbReference type="InterPro" id="IPR007630">
    <property type="entry name" value="RNA_pol_sigma70_r4"/>
</dbReference>
<feature type="domain" description="RNA polymerase sigma-70 region 3" evidence="5">
    <location>
        <begin position="97"/>
        <end position="170"/>
    </location>
</feature>
<dbReference type="GO" id="GO:0006352">
    <property type="term" value="P:DNA-templated transcription initiation"/>
    <property type="evidence" value="ECO:0007669"/>
    <property type="project" value="InterPro"/>
</dbReference>